<dbReference type="AlphaFoldDB" id="A0A1T4KFK8"/>
<dbReference type="SUPFAM" id="SSF46785">
    <property type="entry name" value="Winged helix' DNA-binding domain"/>
    <property type="match status" value="1"/>
</dbReference>
<evidence type="ECO:0000313" key="6">
    <source>
        <dbReference type="Proteomes" id="UP000190367"/>
    </source>
</evidence>
<keyword evidence="1" id="KW-0805">Transcription regulation</keyword>
<organism evidence="5 6">
    <name type="scientific">Chitinophaga eiseniae</name>
    <dbReference type="NCBI Taxonomy" id="634771"/>
    <lineage>
        <taxon>Bacteria</taxon>
        <taxon>Pseudomonadati</taxon>
        <taxon>Bacteroidota</taxon>
        <taxon>Chitinophagia</taxon>
        <taxon>Chitinophagales</taxon>
        <taxon>Chitinophagaceae</taxon>
        <taxon>Chitinophaga</taxon>
    </lineage>
</organism>
<feature type="domain" description="HTH marR-type" evidence="4">
    <location>
        <begin position="16"/>
        <end position="150"/>
    </location>
</feature>
<dbReference type="OrthoDB" id="948423at2"/>
<dbReference type="PANTHER" id="PTHR42756:SF1">
    <property type="entry name" value="TRANSCRIPTIONAL REPRESSOR OF EMRAB OPERON"/>
    <property type="match status" value="1"/>
</dbReference>
<keyword evidence="6" id="KW-1185">Reference proteome</keyword>
<dbReference type="PANTHER" id="PTHR42756">
    <property type="entry name" value="TRANSCRIPTIONAL REGULATOR, MARR"/>
    <property type="match status" value="1"/>
</dbReference>
<dbReference type="Proteomes" id="UP000190367">
    <property type="component" value="Unassembled WGS sequence"/>
</dbReference>
<evidence type="ECO:0000256" key="2">
    <source>
        <dbReference type="ARBA" id="ARBA00023125"/>
    </source>
</evidence>
<dbReference type="STRING" id="634771.SAMN04488128_10199"/>
<name>A0A1T4KFK8_9BACT</name>
<keyword evidence="2 5" id="KW-0238">DNA-binding</keyword>
<dbReference type="PRINTS" id="PR00598">
    <property type="entry name" value="HTHMARR"/>
</dbReference>
<protein>
    <submittedName>
        <fullName evidence="5">DNA-binding transcriptional regulator, MarR family</fullName>
    </submittedName>
</protein>
<dbReference type="InterPro" id="IPR036390">
    <property type="entry name" value="WH_DNA-bd_sf"/>
</dbReference>
<dbReference type="InterPro" id="IPR000835">
    <property type="entry name" value="HTH_MarR-typ"/>
</dbReference>
<dbReference type="InterPro" id="IPR036388">
    <property type="entry name" value="WH-like_DNA-bd_sf"/>
</dbReference>
<evidence type="ECO:0000256" key="3">
    <source>
        <dbReference type="ARBA" id="ARBA00023163"/>
    </source>
</evidence>
<sequence length="154" mass="17277">MSTTEERYEASLARRKSSLGRLLSLVKKDLDQHLVEKLLERGYKNFRPGDMVVLINIDDAGTINNELAKKARISKQAMSKVVKNLEADGYIATRKHDTDNRASLIFLTDMGKMLMIEASESIKEIEASYIDVVGEEDITTLKAVLLRLHAGLNL</sequence>
<evidence type="ECO:0000256" key="1">
    <source>
        <dbReference type="ARBA" id="ARBA00023015"/>
    </source>
</evidence>
<proteinExistence type="predicted"/>
<dbReference type="SMART" id="SM00347">
    <property type="entry name" value="HTH_MARR"/>
    <property type="match status" value="1"/>
</dbReference>
<evidence type="ECO:0000259" key="4">
    <source>
        <dbReference type="PROSITE" id="PS50995"/>
    </source>
</evidence>
<keyword evidence="3" id="KW-0804">Transcription</keyword>
<dbReference type="Pfam" id="PF01047">
    <property type="entry name" value="MarR"/>
    <property type="match status" value="1"/>
</dbReference>
<dbReference type="GO" id="GO:0003677">
    <property type="term" value="F:DNA binding"/>
    <property type="evidence" value="ECO:0007669"/>
    <property type="project" value="UniProtKB-KW"/>
</dbReference>
<dbReference type="PROSITE" id="PS50995">
    <property type="entry name" value="HTH_MARR_2"/>
    <property type="match status" value="1"/>
</dbReference>
<gene>
    <name evidence="5" type="ORF">SAMN04488128_10199</name>
</gene>
<accession>A0A1T4KFK8</accession>
<dbReference type="Gene3D" id="1.10.10.10">
    <property type="entry name" value="Winged helix-like DNA-binding domain superfamily/Winged helix DNA-binding domain"/>
    <property type="match status" value="1"/>
</dbReference>
<evidence type="ECO:0000313" key="5">
    <source>
        <dbReference type="EMBL" id="SJZ41166.1"/>
    </source>
</evidence>
<reference evidence="6" key="1">
    <citation type="submission" date="2017-02" db="EMBL/GenBank/DDBJ databases">
        <authorList>
            <person name="Varghese N."/>
            <person name="Submissions S."/>
        </authorList>
    </citation>
    <scope>NUCLEOTIDE SEQUENCE [LARGE SCALE GENOMIC DNA]</scope>
    <source>
        <strain evidence="6">DSM 22224</strain>
    </source>
</reference>
<dbReference type="EMBL" id="FUWZ01000001">
    <property type="protein sequence ID" value="SJZ41166.1"/>
    <property type="molecule type" value="Genomic_DNA"/>
</dbReference>
<dbReference type="GO" id="GO:0003700">
    <property type="term" value="F:DNA-binding transcription factor activity"/>
    <property type="evidence" value="ECO:0007669"/>
    <property type="project" value="InterPro"/>
</dbReference>
<dbReference type="RefSeq" id="WP_078666833.1">
    <property type="nucleotide sequence ID" value="NZ_FUWZ01000001.1"/>
</dbReference>